<dbReference type="EMBL" id="JABTDW010000001">
    <property type="protein sequence ID" value="NSB14519.1"/>
    <property type="molecule type" value="Genomic_DNA"/>
</dbReference>
<reference evidence="3" key="1">
    <citation type="submission" date="2020-06" db="EMBL/GenBank/DDBJ databases">
        <title>Genomic insights into acetone-butanol-ethanol (ABE) fermentation by sequencing solventogenic clostridia strains.</title>
        <authorList>
            <person name="Brown S."/>
        </authorList>
    </citation>
    <scope>NUCLEOTIDE SEQUENCE</scope>
    <source>
        <strain evidence="3">DJ123</strain>
    </source>
</reference>
<dbReference type="InterPro" id="IPR018337">
    <property type="entry name" value="Cell_wall/Cho-bd_repeat"/>
</dbReference>
<sequence length="348" mass="38459">MIKKVTAALYIVATLIMVRTIWGLVNLGHSDATSVTMTEKSQPVTGWNQKDNKWYYLGSDRKRVTGWIRDGEKYYYLKDDGSMAVGKVEINNSTYEFDQSGALLCNYIKGDELLPNSILPSREKVEETAKYNWFDENGNTYFRVGKSVAVGSWNIDGDSYCFDKNGVMLKCVVFTSTYGVEYLYGSDGKCIQVYGNELMNEVPSGVMITKSDTDNQKVLLDDSNMMEISQLSSNGEIVKGKGIKATKDKTKMQAETKGKTLYCNPKQIIQLGNIKVSGTDTNNSSFPSLVIVSKSTDDSIAFAGVESSLKDGYLSELHPIILAYKPGNTTVTIDVNGTQTTFDIVVGQ</sequence>
<evidence type="ECO:0000256" key="1">
    <source>
        <dbReference type="ARBA" id="ARBA00022737"/>
    </source>
</evidence>
<keyword evidence="1" id="KW-0677">Repeat</keyword>
<comment type="caution">
    <text evidence="3">The sequence shown here is derived from an EMBL/GenBank/DDBJ whole genome shotgun (WGS) entry which is preliminary data.</text>
</comment>
<dbReference type="Pfam" id="PF19127">
    <property type="entry name" value="Choline_bind_3"/>
    <property type="match status" value="1"/>
</dbReference>
<dbReference type="Proteomes" id="UP000822184">
    <property type="component" value="Unassembled WGS sequence"/>
</dbReference>
<evidence type="ECO:0000313" key="3">
    <source>
        <dbReference type="EMBL" id="NSB14519.1"/>
    </source>
</evidence>
<dbReference type="PROSITE" id="PS51170">
    <property type="entry name" value="CW"/>
    <property type="match status" value="1"/>
</dbReference>
<dbReference type="RefSeq" id="WP_077855600.1">
    <property type="nucleotide sequence ID" value="NZ_JABTDW010000001.1"/>
</dbReference>
<protein>
    <submittedName>
        <fullName evidence="3">Glucan-binding YG repeat protein</fullName>
    </submittedName>
</protein>
<name>A0AAE5H4V7_CLOBE</name>
<dbReference type="Gene3D" id="2.10.270.20">
    <property type="match status" value="2"/>
</dbReference>
<proteinExistence type="predicted"/>
<dbReference type="SUPFAM" id="SSF69360">
    <property type="entry name" value="Cell wall binding repeat"/>
    <property type="match status" value="1"/>
</dbReference>
<organism evidence="3 4">
    <name type="scientific">Clostridium beijerinckii</name>
    <name type="common">Clostridium MP</name>
    <dbReference type="NCBI Taxonomy" id="1520"/>
    <lineage>
        <taxon>Bacteria</taxon>
        <taxon>Bacillati</taxon>
        <taxon>Bacillota</taxon>
        <taxon>Clostridia</taxon>
        <taxon>Eubacteriales</taxon>
        <taxon>Clostridiaceae</taxon>
        <taxon>Clostridium</taxon>
    </lineage>
</organism>
<gene>
    <name evidence="3" type="ORF">BCD95_002778</name>
</gene>
<evidence type="ECO:0000313" key="4">
    <source>
        <dbReference type="Proteomes" id="UP000822184"/>
    </source>
</evidence>
<accession>A0AAE5H4V7</accession>
<evidence type="ECO:0000256" key="2">
    <source>
        <dbReference type="PROSITE-ProRule" id="PRU00591"/>
    </source>
</evidence>
<feature type="repeat" description="Cell wall-binding" evidence="2">
    <location>
        <begin position="64"/>
        <end position="83"/>
    </location>
</feature>
<dbReference type="AlphaFoldDB" id="A0AAE5H4V7"/>